<dbReference type="InterPro" id="IPR016024">
    <property type="entry name" value="ARM-type_fold"/>
</dbReference>
<dbReference type="Gene3D" id="1.25.10.10">
    <property type="entry name" value="Leucine-rich Repeat Variant"/>
    <property type="match status" value="2"/>
</dbReference>
<dbReference type="PANTHER" id="PTHR13457">
    <property type="entry name" value="BAP28"/>
    <property type="match status" value="1"/>
</dbReference>
<organism evidence="10 11">
    <name type="scientific">Denticeps clupeoides</name>
    <name type="common">denticle herring</name>
    <dbReference type="NCBI Taxonomy" id="299321"/>
    <lineage>
        <taxon>Eukaryota</taxon>
        <taxon>Metazoa</taxon>
        <taxon>Chordata</taxon>
        <taxon>Craniata</taxon>
        <taxon>Vertebrata</taxon>
        <taxon>Euteleostomi</taxon>
        <taxon>Actinopterygii</taxon>
        <taxon>Neopterygii</taxon>
        <taxon>Teleostei</taxon>
        <taxon>Clupei</taxon>
        <taxon>Clupeiformes</taxon>
        <taxon>Denticipitoidei</taxon>
        <taxon>Denticipitidae</taxon>
        <taxon>Denticeps</taxon>
    </lineage>
</organism>
<dbReference type="InterPro" id="IPR011989">
    <property type="entry name" value="ARM-like"/>
</dbReference>
<evidence type="ECO:0000259" key="9">
    <source>
        <dbReference type="SMART" id="SM01036"/>
    </source>
</evidence>
<dbReference type="GO" id="GO:0030515">
    <property type="term" value="F:snoRNA binding"/>
    <property type="evidence" value="ECO:0007669"/>
    <property type="project" value="TreeGrafter"/>
</dbReference>
<dbReference type="Ensembl" id="ENSDCDT00010011418.1">
    <property type="protein sequence ID" value="ENSDCDP00010010905.1"/>
    <property type="gene ID" value="ENSDCDG00010004808.1"/>
</dbReference>
<keyword evidence="5 7" id="KW-0539">Nucleus</keyword>
<reference evidence="10" key="2">
    <citation type="submission" date="2025-08" db="UniProtKB">
        <authorList>
            <consortium name="Ensembl"/>
        </authorList>
    </citation>
    <scope>IDENTIFICATION</scope>
</reference>
<evidence type="ECO:0000256" key="2">
    <source>
        <dbReference type="ARBA" id="ARBA00010559"/>
    </source>
</evidence>
<keyword evidence="4 7" id="KW-0698">rRNA processing</keyword>
<keyword evidence="6 7" id="KW-0687">Ribonucleoprotein</keyword>
<evidence type="ECO:0000256" key="5">
    <source>
        <dbReference type="ARBA" id="ARBA00023242"/>
    </source>
</evidence>
<evidence type="ECO:0000256" key="7">
    <source>
        <dbReference type="RuleBase" id="RU367065"/>
    </source>
</evidence>
<dbReference type="GO" id="GO:0034455">
    <property type="term" value="C:t-UTP complex"/>
    <property type="evidence" value="ECO:0007669"/>
    <property type="project" value="TreeGrafter"/>
</dbReference>
<evidence type="ECO:0000256" key="8">
    <source>
        <dbReference type="SAM" id="Coils"/>
    </source>
</evidence>
<dbReference type="InterPro" id="IPR022125">
    <property type="entry name" value="U3snoRNP10_N"/>
</dbReference>
<dbReference type="InterPro" id="IPR040191">
    <property type="entry name" value="UTP10"/>
</dbReference>
<dbReference type="Pfam" id="PF08146">
    <property type="entry name" value="BP28CT"/>
    <property type="match status" value="1"/>
</dbReference>
<comment type="function">
    <text evidence="7">Involved in nucleolar processing of pre-18S ribosomal RNA.</text>
</comment>
<dbReference type="Proteomes" id="UP000694580">
    <property type="component" value="Chromosome 1"/>
</dbReference>
<keyword evidence="3 7" id="KW-0690">Ribosome biogenesis</keyword>
<proteinExistence type="inferred from homology"/>
<dbReference type="Pfam" id="PF12397">
    <property type="entry name" value="U3snoRNP10"/>
    <property type="match status" value="1"/>
</dbReference>
<sequence length="1831" mass="205637">MTSLAHQLKRLALPQNDPSLLSRREVTSLLFDPKEAASMDRGTFYALGCTGLDELLGIEPAFAEFQDTLFNSGSVGLERSIQTKKVNKKLNKDIGLFLTRLSPYFLLKPALKCAEWLIHRFHIHLYNQDCLVACALPYHETKVFVRVIQLLKIEDPTDRWNWLHGLQFTFLGTLLTHCYKDLGFMDFICSLVTQSVKVHASSLRVIISFYASTIVSALDAVDKITDSIIAKILPHVHLGLKSSLLDYKAASYMIVCQLAVKVVMEPHLVNTLAALVSRCLCKTPELSTEGLGCLIVLLQNQKEGSVGRKVYGHLCEVSNLVSTLHDIAAAHDVSALLRYFLPHLVRSTVTQTGQLTLLGLSLLALNHQFLFRLLLEEYLSYAHQLSSDKIPALNQHVQPVVQLFESKYPATLDTVLDSYVSSLSSEKDRSLFHQFISLSMSRGKYEILAHSETSLMLSLKHPLATVRSMALQHLQEILKEGTALDEAFLKDALLERMDDDVPEVVLAALKALEVYVEHLDPADVTSSLLALLHRSDLSVTGGWYVGASLFMTLQSRNLELKNTVCWELLPFLVITSPFRDSPELQLASTVAKMNLLSEFPITQDWSSGEVFWNPEKMDTNTCAYLGLLCRLFELIITGTSQGPLAMSFRALMNPFFQVHLGNPVELFKFLSLLWGYSSNIGDHLDCRVGAVLQTQALYVGRALLAAQPIKNLNMLASAASPVVPTLLLCLSSAVCEVRRAAIATLEIFLGVKSSPFHLLIVALQKATDELISDPTYINQALGKLYEDALVSKGKLSKHQESVEELFKCLQNCPTYTGKTMLRVLQEVNGEITKPFFAALGEKTQQRILEVMFDLLVDNKSPVYVQTVNGVFKAIVVDAELVANELTPADKPKAYLSVQLTRRSKMQIKNTPDAAAPTQEELASAWQRVTLILELLQHKKKLKRPQMLVPALFNLLSRYCFEADAAQLGNMEYTKQLILSCLLNICQKLSPAGKPISKDVLDEDKMNVELVVQCIRVSDKPQTHHHALLLLGTIAGIFPEKVLHNIMPIFTFMGANIMRLDDSYSFQVINKTVQTVIPALIQVGVSETYMECVVTKIMHVFADALPHVPEHRRLPILSQLLGTVGPARFLWVLLLLLFKQTILQAALLTTRPPLSSNMGLTFSVVCNVLLQLSSAATEKRKTHGPKKEETVQDLIFCVERQSGKELRHFKFLTVSFLSQLLASEHFVGKVQPYLTLYPHVRSLLEENLRYIHTVARCVEDTADKPTAKFWRALLNKSYDVLDKVNALLPHDTFIRVVRGLMGNQLPSVRRKAMELLNNRLQQKIKWQEEQVTGLLQLIGDLQSIVGQHRGPEEQAINRQTALYSLKLLCRNFGSTHKEPFVPVLSHVVELVSSPSEEKNVMGSALLCIAEVTITLKALAIPQLHRLMPAVLHTLKKRKDLLSSEVYLLSAVTSLQRVCEALPHFISPYLLDTLLQVNSQIFSQTTTCPQLAVRLASLRNTLATKLPPRVLLPNITKCYNSLVETQQSRLGPLMGILKEHIAHMEKDLLNSHQTELTTFFLCALDFRAQHGQADLHRTKEIEGSVIDCLLVMVIKLSEVTFRPLFFKLFDWCKTDNSAKDRLLTFYRLSDCIAEKLKGLFVLFAGQLVKPFTDMLRQTNIANTDEAFFDSSDSEEKTNLLLGYILQCLHKIFLYDTQKFLSKERSDALMGPLVDQLENMLGGDAVYQERVTQHLVPCIGQFSVALGDDSQWRVLNYQILLKTRHSSPKVRFSALLMVLELASKLRENYIVLLPETIPFLAELMEDECEEVEHQVQKVIQEMEAVLGEPLQSYF</sequence>
<dbReference type="Pfam" id="PF23243">
    <property type="entry name" value="HEAT_HEATR1"/>
    <property type="match status" value="1"/>
</dbReference>
<keyword evidence="11" id="KW-1185">Reference proteome</keyword>
<dbReference type="InterPro" id="IPR012954">
    <property type="entry name" value="BP28_C_dom"/>
</dbReference>
<dbReference type="GO" id="GO:0045943">
    <property type="term" value="P:positive regulation of transcription by RNA polymerase I"/>
    <property type="evidence" value="ECO:0007669"/>
    <property type="project" value="TreeGrafter"/>
</dbReference>
<name>A0AAY4ARE9_9TELE</name>
<evidence type="ECO:0000313" key="10">
    <source>
        <dbReference type="Ensembl" id="ENSDCDP00010010905.1"/>
    </source>
</evidence>
<keyword evidence="8" id="KW-0175">Coiled coil</keyword>
<dbReference type="GO" id="GO:0000462">
    <property type="term" value="P:maturation of SSU-rRNA from tricistronic rRNA transcript (SSU-rRNA, 5.8S rRNA, LSU-rRNA)"/>
    <property type="evidence" value="ECO:0007669"/>
    <property type="project" value="TreeGrafter"/>
</dbReference>
<dbReference type="PANTHER" id="PTHR13457:SF1">
    <property type="entry name" value="HEAT REPEAT-CONTAINING PROTEIN 1"/>
    <property type="match status" value="1"/>
</dbReference>
<evidence type="ECO:0000313" key="11">
    <source>
        <dbReference type="Proteomes" id="UP000694580"/>
    </source>
</evidence>
<protein>
    <recommendedName>
        <fullName evidence="7">HEAT repeat-containing protein 1</fullName>
    </recommendedName>
</protein>
<reference evidence="10" key="3">
    <citation type="submission" date="2025-09" db="UniProtKB">
        <authorList>
            <consortium name="Ensembl"/>
        </authorList>
    </citation>
    <scope>IDENTIFICATION</scope>
</reference>
<feature type="domain" description="BP28 C-terminal" evidence="9">
    <location>
        <begin position="1544"/>
        <end position="1697"/>
    </location>
</feature>
<accession>A0AAY4ARE9</accession>
<dbReference type="SUPFAM" id="SSF48371">
    <property type="entry name" value="ARM repeat"/>
    <property type="match status" value="2"/>
</dbReference>
<evidence type="ECO:0000256" key="4">
    <source>
        <dbReference type="ARBA" id="ARBA00022552"/>
    </source>
</evidence>
<comment type="similarity">
    <text evidence="2 7">Belongs to the HEATR1/UTP10 family.</text>
</comment>
<dbReference type="GO" id="GO:0030686">
    <property type="term" value="C:90S preribosome"/>
    <property type="evidence" value="ECO:0007669"/>
    <property type="project" value="TreeGrafter"/>
</dbReference>
<evidence type="ECO:0000256" key="3">
    <source>
        <dbReference type="ARBA" id="ARBA00022517"/>
    </source>
</evidence>
<gene>
    <name evidence="10" type="primary">HEATR1</name>
</gene>
<reference evidence="10 11" key="1">
    <citation type="submission" date="2020-06" db="EMBL/GenBank/DDBJ databases">
        <authorList>
            <consortium name="Wellcome Sanger Institute Data Sharing"/>
        </authorList>
    </citation>
    <scope>NUCLEOTIDE SEQUENCE [LARGE SCALE GENOMIC DNA]</scope>
</reference>
<feature type="coiled-coil region" evidence="8">
    <location>
        <begin position="1798"/>
        <end position="1825"/>
    </location>
</feature>
<dbReference type="GO" id="GO:0032040">
    <property type="term" value="C:small-subunit processome"/>
    <property type="evidence" value="ECO:0007669"/>
    <property type="project" value="TreeGrafter"/>
</dbReference>
<dbReference type="GeneTree" id="ENSGT00390000015845"/>
<evidence type="ECO:0000256" key="1">
    <source>
        <dbReference type="ARBA" id="ARBA00004604"/>
    </source>
</evidence>
<dbReference type="InterPro" id="IPR056473">
    <property type="entry name" value="HEAT_Utp10/HEAT1"/>
</dbReference>
<evidence type="ECO:0000256" key="6">
    <source>
        <dbReference type="ARBA" id="ARBA00023274"/>
    </source>
</evidence>
<dbReference type="SMART" id="SM01036">
    <property type="entry name" value="BP28CT"/>
    <property type="match status" value="1"/>
</dbReference>
<comment type="subcellular location">
    <subcellularLocation>
        <location evidence="1 7">Nucleus</location>
        <location evidence="1 7">Nucleolus</location>
    </subcellularLocation>
</comment>